<evidence type="ECO:0000256" key="2">
    <source>
        <dbReference type="ARBA" id="ARBA00023012"/>
    </source>
</evidence>
<gene>
    <name evidence="8" type="ORF">DVA86_06905</name>
</gene>
<keyword evidence="4 6" id="KW-0238">DNA-binding</keyword>
<dbReference type="SMART" id="SM01043">
    <property type="entry name" value="BTAD"/>
    <property type="match status" value="1"/>
</dbReference>
<dbReference type="PANTHER" id="PTHR35807">
    <property type="entry name" value="TRANSCRIPTIONAL REGULATOR REDD-RELATED"/>
    <property type="match status" value="1"/>
</dbReference>
<dbReference type="SUPFAM" id="SSF48452">
    <property type="entry name" value="TPR-like"/>
    <property type="match status" value="1"/>
</dbReference>
<evidence type="ECO:0000259" key="7">
    <source>
        <dbReference type="PROSITE" id="PS51755"/>
    </source>
</evidence>
<name>A0A345XLA4_9ACTN</name>
<dbReference type="InterPro" id="IPR036388">
    <property type="entry name" value="WH-like_DNA-bd_sf"/>
</dbReference>
<keyword evidence="2" id="KW-0902">Two-component regulatory system</keyword>
<dbReference type="AlphaFoldDB" id="A0A345XLA4"/>
<dbReference type="InterPro" id="IPR051677">
    <property type="entry name" value="AfsR-DnrI-RedD_regulator"/>
</dbReference>
<evidence type="ECO:0000256" key="6">
    <source>
        <dbReference type="PROSITE-ProRule" id="PRU01091"/>
    </source>
</evidence>
<feature type="domain" description="OmpR/PhoB-type" evidence="7">
    <location>
        <begin position="1"/>
        <end position="94"/>
    </location>
</feature>
<sequence length="256" mass="29384">MKYEVLGPLRVTERDSHSSISARKIETVLAVLLIRSDQVVGRDQLTAEIWGDQPPRRATAGLHVYISQLRKFLQRRCQLDNPIVTQPPGYQLRKGADEIDFHIFLQLMNQGRADMRERRFEQAAERFESALSLWRGPVLGDLRAGAIVEGFVTWLTEARLECLEMLADAQLEIGRHREFVGRLYSLTAENPLRETFYRQLMLALYRSERQADALKVYQAARRTLHEELGLEPCRALQELQHAILTADDQLDFAAAV</sequence>
<dbReference type="Pfam" id="PF00486">
    <property type="entry name" value="Trans_reg_C"/>
    <property type="match status" value="1"/>
</dbReference>
<keyword evidence="3" id="KW-0805">Transcription regulation</keyword>
<accession>A0A345XLA4</accession>
<dbReference type="InterPro" id="IPR016032">
    <property type="entry name" value="Sig_transdc_resp-reg_C-effctor"/>
</dbReference>
<dbReference type="PANTHER" id="PTHR35807:SF1">
    <property type="entry name" value="TRANSCRIPTIONAL REGULATOR REDD"/>
    <property type="match status" value="1"/>
</dbReference>
<dbReference type="EMBL" id="CP031320">
    <property type="protein sequence ID" value="AXK32420.1"/>
    <property type="molecule type" value="Genomic_DNA"/>
</dbReference>
<protein>
    <submittedName>
        <fullName evidence="8">Activator protein</fullName>
    </submittedName>
</protein>
<dbReference type="GO" id="GO:0006355">
    <property type="term" value="P:regulation of DNA-templated transcription"/>
    <property type="evidence" value="ECO:0007669"/>
    <property type="project" value="InterPro"/>
</dbReference>
<dbReference type="SUPFAM" id="SSF46894">
    <property type="entry name" value="C-terminal effector domain of the bipartite response regulators"/>
    <property type="match status" value="1"/>
</dbReference>
<dbReference type="CDD" id="cd15831">
    <property type="entry name" value="BTAD"/>
    <property type="match status" value="1"/>
</dbReference>
<proteinExistence type="inferred from homology"/>
<organism evidence="8 9">
    <name type="scientific">Streptomyces armeniacus</name>
    <dbReference type="NCBI Taxonomy" id="83291"/>
    <lineage>
        <taxon>Bacteria</taxon>
        <taxon>Bacillati</taxon>
        <taxon>Actinomycetota</taxon>
        <taxon>Actinomycetes</taxon>
        <taxon>Kitasatosporales</taxon>
        <taxon>Streptomycetaceae</taxon>
        <taxon>Streptomyces</taxon>
    </lineage>
</organism>
<evidence type="ECO:0000256" key="4">
    <source>
        <dbReference type="ARBA" id="ARBA00023125"/>
    </source>
</evidence>
<dbReference type="KEGG" id="sarm:DVA86_06905"/>
<comment type="similarity">
    <text evidence="1">Belongs to the AfsR/DnrI/RedD regulatory family.</text>
</comment>
<keyword evidence="5" id="KW-0804">Transcription</keyword>
<dbReference type="InterPro" id="IPR005158">
    <property type="entry name" value="BTAD"/>
</dbReference>
<dbReference type="Gene3D" id="1.25.40.10">
    <property type="entry name" value="Tetratricopeptide repeat domain"/>
    <property type="match status" value="1"/>
</dbReference>
<dbReference type="SMART" id="SM00862">
    <property type="entry name" value="Trans_reg_C"/>
    <property type="match status" value="1"/>
</dbReference>
<keyword evidence="9" id="KW-1185">Reference proteome</keyword>
<reference evidence="8 9" key="1">
    <citation type="submission" date="2018-07" db="EMBL/GenBank/DDBJ databases">
        <title>Draft genome of the type strain Streptomyces armeniacus ATCC 15676.</title>
        <authorList>
            <person name="Labana P."/>
            <person name="Gosse J.T."/>
            <person name="Boddy C.N."/>
        </authorList>
    </citation>
    <scope>NUCLEOTIDE SEQUENCE [LARGE SCALE GENOMIC DNA]</scope>
    <source>
        <strain evidence="8 9">ATCC 15676</strain>
    </source>
</reference>
<evidence type="ECO:0000256" key="3">
    <source>
        <dbReference type="ARBA" id="ARBA00023015"/>
    </source>
</evidence>
<feature type="DNA-binding region" description="OmpR/PhoB-type" evidence="6">
    <location>
        <begin position="1"/>
        <end position="94"/>
    </location>
</feature>
<dbReference type="GO" id="GO:0000160">
    <property type="term" value="P:phosphorelay signal transduction system"/>
    <property type="evidence" value="ECO:0007669"/>
    <property type="project" value="UniProtKB-KW"/>
</dbReference>
<dbReference type="Gene3D" id="1.10.10.10">
    <property type="entry name" value="Winged helix-like DNA-binding domain superfamily/Winged helix DNA-binding domain"/>
    <property type="match status" value="1"/>
</dbReference>
<dbReference type="Proteomes" id="UP000254425">
    <property type="component" value="Chromosome"/>
</dbReference>
<dbReference type="Pfam" id="PF03704">
    <property type="entry name" value="BTAD"/>
    <property type="match status" value="1"/>
</dbReference>
<dbReference type="RefSeq" id="WP_208876606.1">
    <property type="nucleotide sequence ID" value="NZ_CP031320.1"/>
</dbReference>
<dbReference type="GO" id="GO:0003677">
    <property type="term" value="F:DNA binding"/>
    <property type="evidence" value="ECO:0007669"/>
    <property type="project" value="UniProtKB-UniRule"/>
</dbReference>
<dbReference type="InterPro" id="IPR011990">
    <property type="entry name" value="TPR-like_helical_dom_sf"/>
</dbReference>
<evidence type="ECO:0000313" key="8">
    <source>
        <dbReference type="EMBL" id="AXK32420.1"/>
    </source>
</evidence>
<evidence type="ECO:0000256" key="1">
    <source>
        <dbReference type="ARBA" id="ARBA00005820"/>
    </source>
</evidence>
<evidence type="ECO:0000313" key="9">
    <source>
        <dbReference type="Proteomes" id="UP000254425"/>
    </source>
</evidence>
<dbReference type="PROSITE" id="PS51755">
    <property type="entry name" value="OMPR_PHOB"/>
    <property type="match status" value="1"/>
</dbReference>
<dbReference type="InterPro" id="IPR001867">
    <property type="entry name" value="OmpR/PhoB-type_DNA-bd"/>
</dbReference>
<evidence type="ECO:0000256" key="5">
    <source>
        <dbReference type="ARBA" id="ARBA00023163"/>
    </source>
</evidence>